<evidence type="ECO:0000313" key="2">
    <source>
        <dbReference type="Proteomes" id="UP000485058"/>
    </source>
</evidence>
<comment type="caution">
    <text evidence="1">The sequence shown here is derived from an EMBL/GenBank/DDBJ whole genome shotgun (WGS) entry which is preliminary data.</text>
</comment>
<dbReference type="EMBL" id="BLLF01001412">
    <property type="protein sequence ID" value="GFH19140.1"/>
    <property type="molecule type" value="Genomic_DNA"/>
</dbReference>
<dbReference type="Proteomes" id="UP000485058">
    <property type="component" value="Unassembled WGS sequence"/>
</dbReference>
<proteinExistence type="predicted"/>
<protein>
    <submittedName>
        <fullName evidence="1">Uncharacterized protein</fullName>
    </submittedName>
</protein>
<name>A0A699ZCI8_HAELA</name>
<reference evidence="1 2" key="1">
    <citation type="submission" date="2020-02" db="EMBL/GenBank/DDBJ databases">
        <title>Draft genome sequence of Haematococcus lacustris strain NIES-144.</title>
        <authorList>
            <person name="Morimoto D."/>
            <person name="Nakagawa S."/>
            <person name="Yoshida T."/>
            <person name="Sawayama S."/>
        </authorList>
    </citation>
    <scope>NUCLEOTIDE SEQUENCE [LARGE SCALE GENOMIC DNA]</scope>
    <source>
        <strain evidence="1 2">NIES-144</strain>
    </source>
</reference>
<gene>
    <name evidence="1" type="ORF">HaLaN_16042</name>
</gene>
<organism evidence="1 2">
    <name type="scientific">Haematococcus lacustris</name>
    <name type="common">Green alga</name>
    <name type="synonym">Haematococcus pluvialis</name>
    <dbReference type="NCBI Taxonomy" id="44745"/>
    <lineage>
        <taxon>Eukaryota</taxon>
        <taxon>Viridiplantae</taxon>
        <taxon>Chlorophyta</taxon>
        <taxon>core chlorophytes</taxon>
        <taxon>Chlorophyceae</taxon>
        <taxon>CS clade</taxon>
        <taxon>Chlamydomonadales</taxon>
        <taxon>Haematococcaceae</taxon>
        <taxon>Haematococcus</taxon>
    </lineage>
</organism>
<keyword evidence="2" id="KW-1185">Reference proteome</keyword>
<accession>A0A699ZCI8</accession>
<evidence type="ECO:0000313" key="1">
    <source>
        <dbReference type="EMBL" id="GFH19140.1"/>
    </source>
</evidence>
<sequence>MWQGSARTLRHFCSLHKGTMTNEDGVSQFGDAEQPAALLASSEPCMGGVEGEAEADPWLSEEGRNGVLGGGGVRRELSVAKRDGRLTTLAGLAGVEVMVGDGGLAGVGDKELVGAGWPMGSANCMMMPPLAIKADGTSARLSTQACNKENDRLMVVS</sequence>
<dbReference type="AlphaFoldDB" id="A0A699ZCI8"/>